<feature type="compositionally biased region" description="Low complexity" evidence="1">
    <location>
        <begin position="31"/>
        <end position="44"/>
    </location>
</feature>
<feature type="chain" id="PRO_5038081103" evidence="2">
    <location>
        <begin position="22"/>
        <end position="190"/>
    </location>
</feature>
<dbReference type="AlphaFoldDB" id="A0A941HVI5"/>
<protein>
    <submittedName>
        <fullName evidence="3">Spy/CpxP family protein refolding chaperone</fullName>
    </submittedName>
</protein>
<evidence type="ECO:0000313" key="3">
    <source>
        <dbReference type="EMBL" id="MBR7618753.1"/>
    </source>
</evidence>
<dbReference type="Proteomes" id="UP000622580">
    <property type="component" value="Unassembled WGS sequence"/>
</dbReference>
<dbReference type="EMBL" id="JAGSGD010000001">
    <property type="protein sequence ID" value="MBR7618753.1"/>
    <property type="molecule type" value="Genomic_DNA"/>
</dbReference>
<dbReference type="InterPro" id="IPR012899">
    <property type="entry name" value="LTXXQ"/>
</dbReference>
<evidence type="ECO:0000256" key="2">
    <source>
        <dbReference type="SAM" id="SignalP"/>
    </source>
</evidence>
<dbReference type="GO" id="GO:0042597">
    <property type="term" value="C:periplasmic space"/>
    <property type="evidence" value="ECO:0007669"/>
    <property type="project" value="InterPro"/>
</dbReference>
<keyword evidence="4" id="KW-1185">Reference proteome</keyword>
<sequence length="190" mass="19984">MKTTTRCLCVLAAFAATTAWAAEPDPHAAHHPSPAATSKPAAKAGGSMMAGGMMNMADMHGLGMSAHRLAALKDELALTPAQLPLWEAFADASQAMNVSMPMHAGMEMPEGKPMAPGTSMPQGMAKPKPGTAMMTAPVTLPERLDRHEAMMTERLDALRKVKAALSPLYAALGPAQRTKLDAMPAHPQKH</sequence>
<keyword evidence="2" id="KW-0732">Signal</keyword>
<gene>
    <name evidence="3" type="ORF">JKL49_05065</name>
</gene>
<evidence type="ECO:0000313" key="4">
    <source>
        <dbReference type="Proteomes" id="UP000622580"/>
    </source>
</evidence>
<proteinExistence type="predicted"/>
<feature type="region of interest" description="Disordered" evidence="1">
    <location>
        <begin position="24"/>
        <end position="44"/>
    </location>
</feature>
<name>A0A941HVI5_9CAUL</name>
<accession>A0A941HVI5</accession>
<dbReference type="RefSeq" id="WP_215338672.1">
    <property type="nucleotide sequence ID" value="NZ_JAGSGD010000001.1"/>
</dbReference>
<evidence type="ECO:0000256" key="1">
    <source>
        <dbReference type="SAM" id="MobiDB-lite"/>
    </source>
</evidence>
<feature type="signal peptide" evidence="2">
    <location>
        <begin position="1"/>
        <end position="21"/>
    </location>
</feature>
<comment type="caution">
    <text evidence="3">The sequence shown here is derived from an EMBL/GenBank/DDBJ whole genome shotgun (WGS) entry which is preliminary data.</text>
</comment>
<reference evidence="3" key="1">
    <citation type="submission" date="2021-04" db="EMBL/GenBank/DDBJ databases">
        <title>Draft genome assembly of strain Phenylobacterium sp. 20VBR1 using MiniION and Illumina platforms.</title>
        <authorList>
            <person name="Thomas F.A."/>
            <person name="Krishnan K.P."/>
            <person name="Sinha R.K."/>
        </authorList>
    </citation>
    <scope>NUCLEOTIDE SEQUENCE</scope>
    <source>
        <strain evidence="3">20VBR1</strain>
    </source>
</reference>
<organism evidence="3 4">
    <name type="scientific">Phenylobacterium glaciei</name>
    <dbReference type="NCBI Taxonomy" id="2803784"/>
    <lineage>
        <taxon>Bacteria</taxon>
        <taxon>Pseudomonadati</taxon>
        <taxon>Pseudomonadota</taxon>
        <taxon>Alphaproteobacteria</taxon>
        <taxon>Caulobacterales</taxon>
        <taxon>Caulobacteraceae</taxon>
        <taxon>Phenylobacterium</taxon>
    </lineage>
</organism>
<dbReference type="Pfam" id="PF07813">
    <property type="entry name" value="LTXXQ"/>
    <property type="match status" value="1"/>
</dbReference>